<organism evidence="1 2">
    <name type="scientific">Epicoccum nigrum</name>
    <name type="common">Soil fungus</name>
    <name type="synonym">Epicoccum purpurascens</name>
    <dbReference type="NCBI Taxonomy" id="105696"/>
    <lineage>
        <taxon>Eukaryota</taxon>
        <taxon>Fungi</taxon>
        <taxon>Dikarya</taxon>
        <taxon>Ascomycota</taxon>
        <taxon>Pezizomycotina</taxon>
        <taxon>Dothideomycetes</taxon>
        <taxon>Pleosporomycetidae</taxon>
        <taxon>Pleosporales</taxon>
        <taxon>Pleosporineae</taxon>
        <taxon>Didymellaceae</taxon>
        <taxon>Epicoccum</taxon>
    </lineage>
</organism>
<dbReference type="AlphaFoldDB" id="A0A1Y2MA00"/>
<accession>A0A1Y2MA00</accession>
<keyword evidence="2" id="KW-1185">Reference proteome</keyword>
<evidence type="ECO:0000313" key="2">
    <source>
        <dbReference type="Proteomes" id="UP000193240"/>
    </source>
</evidence>
<evidence type="ECO:0000313" key="1">
    <source>
        <dbReference type="EMBL" id="OSS52842.1"/>
    </source>
</evidence>
<sequence length="286" mass="29913">MLNRTGQGLRNISTMLVNDLPKAHSGDENLHFLAVNGCGKMPLASRSFMSHSGAPSVFHVQKIQPLLDVSKYFEQTRKDNLRSLLVGIKLRFDEAPNVRLVSIRQGGNTARRLASAVTDLGAATEAAIVARTLVLAIEPLRAIGDAASPLAADGPLAGAGHLVAKVAGGLDVVVDAHGNLIHAKDLVVVSIQEQIPHASAPVAPGCHTLKGVVEGNSNVGVSQVAPAVHVELADSVHVEVRAERLVEELNRGDGWMGGVVVTDLVQDLDGVGDRVALCPLHGAVFA</sequence>
<dbReference type="InParanoid" id="A0A1Y2MA00"/>
<proteinExistence type="predicted"/>
<reference evidence="1 2" key="1">
    <citation type="journal article" date="2017" name="Genome Announc.">
        <title>Genome sequence of the saprophytic ascomycete Epicoccum nigrum ICMP 19927 strain isolated from New Zealand.</title>
        <authorList>
            <person name="Fokin M."/>
            <person name="Fleetwood D."/>
            <person name="Weir B.S."/>
            <person name="Villas-Boas S.G."/>
        </authorList>
    </citation>
    <scope>NUCLEOTIDE SEQUENCE [LARGE SCALE GENOMIC DNA]</scope>
    <source>
        <strain evidence="1 2">ICMP 19927</strain>
    </source>
</reference>
<protein>
    <submittedName>
        <fullName evidence="1">Uncharacterized protein</fullName>
    </submittedName>
</protein>
<gene>
    <name evidence="1" type="ORF">B5807_02332</name>
</gene>
<dbReference type="Proteomes" id="UP000193240">
    <property type="component" value="Unassembled WGS sequence"/>
</dbReference>
<dbReference type="EMBL" id="KZ107839">
    <property type="protein sequence ID" value="OSS52842.1"/>
    <property type="molecule type" value="Genomic_DNA"/>
</dbReference>
<name>A0A1Y2MA00_EPING</name>